<dbReference type="InterPro" id="IPR039424">
    <property type="entry name" value="SBP_5"/>
</dbReference>
<reference evidence="7 8" key="1">
    <citation type="submission" date="2014-06" db="EMBL/GenBank/DDBJ databases">
        <title>Whole Genome Sequences of Three Symbiotic Endozoicomonas Bacteria.</title>
        <authorList>
            <person name="Neave M.J."/>
            <person name="Apprill A."/>
            <person name="Voolstra C.R."/>
        </authorList>
    </citation>
    <scope>NUCLEOTIDE SEQUENCE [LARGE SCALE GENOMIC DNA]</scope>
    <source>
        <strain evidence="7 8">DSM 22380</strain>
    </source>
</reference>
<feature type="signal peptide" evidence="5">
    <location>
        <begin position="1"/>
        <end position="28"/>
    </location>
</feature>
<name>A0A081K5M4_9GAMM</name>
<evidence type="ECO:0000259" key="6">
    <source>
        <dbReference type="Pfam" id="PF00496"/>
    </source>
</evidence>
<dbReference type="InterPro" id="IPR030678">
    <property type="entry name" value="Peptide/Ni-bd"/>
</dbReference>
<evidence type="ECO:0000256" key="5">
    <source>
        <dbReference type="SAM" id="SignalP"/>
    </source>
</evidence>
<dbReference type="FunFam" id="3.10.105.10:FF:000001">
    <property type="entry name" value="Oligopeptide ABC transporter, oligopeptide-binding protein"/>
    <property type="match status" value="1"/>
</dbReference>
<dbReference type="STRING" id="305900.GV64_00715"/>
<accession>A0A081K5M4</accession>
<gene>
    <name evidence="7" type="ORF">GV64_00715</name>
</gene>
<dbReference type="FunFam" id="3.90.76.10:FF:000001">
    <property type="entry name" value="Oligopeptide ABC transporter substrate-binding protein"/>
    <property type="match status" value="1"/>
</dbReference>
<dbReference type="GO" id="GO:0015833">
    <property type="term" value="P:peptide transport"/>
    <property type="evidence" value="ECO:0007669"/>
    <property type="project" value="TreeGrafter"/>
</dbReference>
<evidence type="ECO:0000256" key="3">
    <source>
        <dbReference type="ARBA" id="ARBA00022448"/>
    </source>
</evidence>
<dbReference type="PANTHER" id="PTHR30290:SF10">
    <property type="entry name" value="PERIPLASMIC OLIGOPEPTIDE-BINDING PROTEIN-RELATED"/>
    <property type="match status" value="1"/>
</dbReference>
<evidence type="ECO:0000256" key="2">
    <source>
        <dbReference type="ARBA" id="ARBA00005695"/>
    </source>
</evidence>
<dbReference type="Gene3D" id="3.90.76.10">
    <property type="entry name" value="Dipeptide-binding Protein, Domain 1"/>
    <property type="match status" value="1"/>
</dbReference>
<dbReference type="GO" id="GO:1904680">
    <property type="term" value="F:peptide transmembrane transporter activity"/>
    <property type="evidence" value="ECO:0007669"/>
    <property type="project" value="TreeGrafter"/>
</dbReference>
<keyword evidence="8" id="KW-1185">Reference proteome</keyword>
<dbReference type="Gene3D" id="3.10.105.10">
    <property type="entry name" value="Dipeptide-binding Protein, Domain 3"/>
    <property type="match status" value="1"/>
</dbReference>
<dbReference type="CDD" id="cd08504">
    <property type="entry name" value="PBP2_OppA"/>
    <property type="match status" value="1"/>
</dbReference>
<feature type="domain" description="Solute-binding protein family 5" evidence="6">
    <location>
        <begin position="81"/>
        <end position="453"/>
    </location>
</feature>
<evidence type="ECO:0000256" key="4">
    <source>
        <dbReference type="ARBA" id="ARBA00022729"/>
    </source>
</evidence>
<evidence type="ECO:0000256" key="1">
    <source>
        <dbReference type="ARBA" id="ARBA00004196"/>
    </source>
</evidence>
<dbReference type="SUPFAM" id="SSF53850">
    <property type="entry name" value="Periplasmic binding protein-like II"/>
    <property type="match status" value="1"/>
</dbReference>
<keyword evidence="3" id="KW-0813">Transport</keyword>
<dbReference type="eggNOG" id="COG4166">
    <property type="taxonomic scope" value="Bacteria"/>
</dbReference>
<sequence length="538" mass="60375">MSVKMTPFKHLKAGMLAISIAVSGAFFTAPGNEAQAADTLTFGNMGEPASLDPHFISGVWESRIVGNMFLGLTTEAADGSIIPGAAESWTVSDDGLVYTFTLRDHTWSDGKPVTANDFYYAFQRILAPETASGYSYLLYTIKNAQKVNTGKASPEALGVKVIDDKTLEVSLEGPAPYFVAQLVHYTAYPIPSHKVKELGKEWAKNKGAVSNGAYTLEEWMPNAQIRLIKNPKFYDAENVSINELIFYPQEDRSAVLKRVRAGEVDIQTDFASSDLKWLEKNMPEYIRIAPYLGVYYYPLNTSDEVLKDPRVRKALAMSIDREILTDKVLRTGEVPAYGFVPPGTGTYGQPSEVNWKTLSKDERIAQAQKLMEEAGYSKSNPPTLRLSYNTSENHKKVAIAIAAMWKKALGVKTELYNSEVKVHYASLKTRDFQVARAGWIADYNDPQNFLNLMEARNLSKNYSSFNNEQYNTLMKKAEMEVDMDKRDEYMREAEAIAMAELPNIPLYYYVSKNLVNPRVKGWIDNPADVHHARYLTVD</sequence>
<protein>
    <submittedName>
        <fullName evidence="7">Peptide ABC transporter substrate-binding protein</fullName>
    </submittedName>
</protein>
<keyword evidence="4 5" id="KW-0732">Signal</keyword>
<dbReference type="PIRSF" id="PIRSF002741">
    <property type="entry name" value="MppA"/>
    <property type="match status" value="1"/>
</dbReference>
<dbReference type="InterPro" id="IPR000914">
    <property type="entry name" value="SBP_5_dom"/>
</dbReference>
<dbReference type="Pfam" id="PF00496">
    <property type="entry name" value="SBP_bac_5"/>
    <property type="match status" value="1"/>
</dbReference>
<evidence type="ECO:0000313" key="7">
    <source>
        <dbReference type="EMBL" id="KEI69450.1"/>
    </source>
</evidence>
<dbReference type="RefSeq" id="WP_020582532.1">
    <property type="nucleotide sequence ID" value="NZ_JOJP01000001.1"/>
</dbReference>
<dbReference type="PANTHER" id="PTHR30290">
    <property type="entry name" value="PERIPLASMIC BINDING COMPONENT OF ABC TRANSPORTER"/>
    <property type="match status" value="1"/>
</dbReference>
<dbReference type="Gene3D" id="3.40.190.10">
    <property type="entry name" value="Periplasmic binding protein-like II"/>
    <property type="match status" value="1"/>
</dbReference>
<proteinExistence type="inferred from homology"/>
<feature type="chain" id="PRO_5001758627" evidence="5">
    <location>
        <begin position="29"/>
        <end position="538"/>
    </location>
</feature>
<organism evidence="7 8">
    <name type="scientific">Endozoicomonas elysicola</name>
    <dbReference type="NCBI Taxonomy" id="305900"/>
    <lineage>
        <taxon>Bacteria</taxon>
        <taxon>Pseudomonadati</taxon>
        <taxon>Pseudomonadota</taxon>
        <taxon>Gammaproteobacteria</taxon>
        <taxon>Oceanospirillales</taxon>
        <taxon>Endozoicomonadaceae</taxon>
        <taxon>Endozoicomonas</taxon>
    </lineage>
</organism>
<dbReference type="GO" id="GO:0030288">
    <property type="term" value="C:outer membrane-bounded periplasmic space"/>
    <property type="evidence" value="ECO:0007669"/>
    <property type="project" value="TreeGrafter"/>
</dbReference>
<dbReference type="Proteomes" id="UP000027997">
    <property type="component" value="Unassembled WGS sequence"/>
</dbReference>
<dbReference type="GO" id="GO:0043190">
    <property type="term" value="C:ATP-binding cassette (ABC) transporter complex"/>
    <property type="evidence" value="ECO:0007669"/>
    <property type="project" value="InterPro"/>
</dbReference>
<comment type="subcellular location">
    <subcellularLocation>
        <location evidence="1">Cell envelope</location>
    </subcellularLocation>
</comment>
<evidence type="ECO:0000313" key="8">
    <source>
        <dbReference type="Proteomes" id="UP000027997"/>
    </source>
</evidence>
<comment type="similarity">
    <text evidence="2">Belongs to the bacterial solute-binding protein 5 family.</text>
</comment>
<comment type="caution">
    <text evidence="7">The sequence shown here is derived from an EMBL/GenBank/DDBJ whole genome shotgun (WGS) entry which is preliminary data.</text>
</comment>
<dbReference type="AlphaFoldDB" id="A0A081K5M4"/>
<dbReference type="EMBL" id="JOJP01000001">
    <property type="protein sequence ID" value="KEI69450.1"/>
    <property type="molecule type" value="Genomic_DNA"/>
</dbReference>